<dbReference type="SMART" id="SM00044">
    <property type="entry name" value="CYCc"/>
    <property type="match status" value="1"/>
</dbReference>
<evidence type="ECO:0000259" key="8">
    <source>
        <dbReference type="PROSITE" id="PS50125"/>
    </source>
</evidence>
<dbReference type="GO" id="GO:0070482">
    <property type="term" value="P:response to oxygen levels"/>
    <property type="evidence" value="ECO:0007669"/>
    <property type="project" value="TreeGrafter"/>
</dbReference>
<dbReference type="Gene3D" id="3.30.70.1230">
    <property type="entry name" value="Nucleotide cyclase"/>
    <property type="match status" value="1"/>
</dbReference>
<evidence type="ECO:0000256" key="3">
    <source>
        <dbReference type="ARBA" id="ARBA00022490"/>
    </source>
</evidence>
<evidence type="ECO:0000256" key="5">
    <source>
        <dbReference type="ARBA" id="ARBA00023134"/>
    </source>
</evidence>
<dbReference type="InterPro" id="IPR011644">
    <property type="entry name" value="Heme_NO-bd"/>
</dbReference>
<accession>A0AAW2HZB2</accession>
<dbReference type="CDD" id="cd07302">
    <property type="entry name" value="CHD"/>
    <property type="match status" value="1"/>
</dbReference>
<sequence>MNYFGRCFVRFFSNFGYDQPIKATGRYFCDFLQSVDNIHLQMRFTYPKMRSPSMYITHIDSGGVVLVYRSSRTGFTQYFMGQLSQIADEIYNINLQIRILEETNSAAGSKSVLVKFRLDFDNVGYIASRMEKRSYLEKISLPDFHCFFLLKLFQFGVIFAEDMKILGVGEKLLSLWGFEHVLGNNITDHFRLRRPKGIPFTWKNVLYLQSVTFELEVVRSRPSVRCIKRRSSQEVRSVLLKGQMLHIKDINAVIFLCSPLINDLDELPGMELYLNDLNIHGLSREMVLTGWQHCSKLELMFERAEQRSLELENSYSLLDSWKRRGDDLLYSMIPQSVADRLRNGESRLSTCEAFDNVTILFCELAEFHTSSLHDAMEVVSSMNTIFSCFDSLMDLFHVYKVETVGRVYMAVSGAPERTFQHAENVANLALCLVQQNMISILGVHSGPVVGGVVGLKVPRYCLFGDTVNTAARMQTTSSPGKIHISRTTYENLDSRQYVTESRGTVDVKGKGLMETYWLLDKVRSKIDEVDSEGKKLILDHAIKKEEDGSKRP</sequence>
<protein>
    <recommendedName>
        <fullName evidence="2">guanylate cyclase</fullName>
        <ecNumber evidence="2">4.6.1.2</ecNumber>
    </recommendedName>
</protein>
<dbReference type="GO" id="GO:0008074">
    <property type="term" value="C:guanylate cyclase complex, soluble"/>
    <property type="evidence" value="ECO:0007669"/>
    <property type="project" value="TreeGrafter"/>
</dbReference>
<reference evidence="9" key="1">
    <citation type="journal article" date="2024" name="Gigascience">
        <title>Chromosome-level genome of the poultry shaft louse Menopon gallinae provides insight into the host-switching and adaptive evolution of parasitic lice.</title>
        <authorList>
            <person name="Xu Y."/>
            <person name="Ma L."/>
            <person name="Liu S."/>
            <person name="Liang Y."/>
            <person name="Liu Q."/>
            <person name="He Z."/>
            <person name="Tian L."/>
            <person name="Duan Y."/>
            <person name="Cai W."/>
            <person name="Li H."/>
            <person name="Song F."/>
        </authorList>
    </citation>
    <scope>NUCLEOTIDE SEQUENCE</scope>
    <source>
        <strain evidence="9">Cailab_2023a</strain>
    </source>
</reference>
<dbReference type="Gene3D" id="3.90.1520.10">
    <property type="entry name" value="H-NOX domain"/>
    <property type="match status" value="1"/>
</dbReference>
<dbReference type="PANTHER" id="PTHR45655:SF5">
    <property type="entry name" value="SOLUBLE GUANYLATE CYCLASE 89DA-RELATED"/>
    <property type="match status" value="1"/>
</dbReference>
<dbReference type="InterPro" id="IPR042463">
    <property type="entry name" value="HNOB_dom_associated_sf"/>
</dbReference>
<feature type="domain" description="Guanylate cyclase" evidence="8">
    <location>
        <begin position="358"/>
        <end position="474"/>
    </location>
</feature>
<dbReference type="Pfam" id="PF00211">
    <property type="entry name" value="Guanylate_cyc"/>
    <property type="match status" value="1"/>
</dbReference>
<keyword evidence="4" id="KW-0547">Nucleotide-binding</keyword>
<evidence type="ECO:0000256" key="7">
    <source>
        <dbReference type="ARBA" id="ARBA00023293"/>
    </source>
</evidence>
<dbReference type="Pfam" id="PF07700">
    <property type="entry name" value="HNOB"/>
    <property type="match status" value="1"/>
</dbReference>
<evidence type="ECO:0000256" key="6">
    <source>
        <dbReference type="ARBA" id="ARBA00023239"/>
    </source>
</evidence>
<keyword evidence="7" id="KW-0141">cGMP biosynthesis</keyword>
<dbReference type="SUPFAM" id="SSF55073">
    <property type="entry name" value="Nucleotide cyclase"/>
    <property type="match status" value="1"/>
</dbReference>
<dbReference type="InterPro" id="IPR029787">
    <property type="entry name" value="Nucleotide_cyclase"/>
</dbReference>
<dbReference type="EMBL" id="JARGDH010000002">
    <property type="protein sequence ID" value="KAL0274881.1"/>
    <property type="molecule type" value="Genomic_DNA"/>
</dbReference>
<proteinExistence type="predicted"/>
<dbReference type="InterPro" id="IPR001054">
    <property type="entry name" value="A/G_cyclase"/>
</dbReference>
<dbReference type="GO" id="GO:0019934">
    <property type="term" value="P:cGMP-mediated signaling"/>
    <property type="evidence" value="ECO:0007669"/>
    <property type="project" value="TreeGrafter"/>
</dbReference>
<evidence type="ECO:0000313" key="9">
    <source>
        <dbReference type="EMBL" id="KAL0274881.1"/>
    </source>
</evidence>
<keyword evidence="3" id="KW-0963">Cytoplasm</keyword>
<dbReference type="GO" id="GO:0005525">
    <property type="term" value="F:GTP binding"/>
    <property type="evidence" value="ECO:0007669"/>
    <property type="project" value="UniProtKB-KW"/>
</dbReference>
<dbReference type="InterPro" id="IPR024096">
    <property type="entry name" value="NO_sig/Golgi_transp_ligand-bd"/>
</dbReference>
<gene>
    <name evidence="9" type="ORF">PYX00_002910</name>
</gene>
<dbReference type="SUPFAM" id="SSF111126">
    <property type="entry name" value="Ligand-binding domain in the NO signalling and Golgi transport"/>
    <property type="match status" value="1"/>
</dbReference>
<dbReference type="InterPro" id="IPR011645">
    <property type="entry name" value="HNOB_dom_associated"/>
</dbReference>
<organism evidence="9">
    <name type="scientific">Menopon gallinae</name>
    <name type="common">poultry shaft louse</name>
    <dbReference type="NCBI Taxonomy" id="328185"/>
    <lineage>
        <taxon>Eukaryota</taxon>
        <taxon>Metazoa</taxon>
        <taxon>Ecdysozoa</taxon>
        <taxon>Arthropoda</taxon>
        <taxon>Hexapoda</taxon>
        <taxon>Insecta</taxon>
        <taxon>Pterygota</taxon>
        <taxon>Neoptera</taxon>
        <taxon>Paraneoptera</taxon>
        <taxon>Psocodea</taxon>
        <taxon>Troctomorpha</taxon>
        <taxon>Phthiraptera</taxon>
        <taxon>Amblycera</taxon>
        <taxon>Menoponidae</taxon>
        <taxon>Menopon</taxon>
    </lineage>
</organism>
<keyword evidence="6" id="KW-0456">Lyase</keyword>
<dbReference type="GO" id="GO:0020037">
    <property type="term" value="F:heme binding"/>
    <property type="evidence" value="ECO:0007669"/>
    <property type="project" value="InterPro"/>
</dbReference>
<dbReference type="Gene3D" id="3.30.450.260">
    <property type="entry name" value="Haem NO binding associated domain"/>
    <property type="match status" value="1"/>
</dbReference>
<dbReference type="AlphaFoldDB" id="A0AAW2HZB2"/>
<comment type="subcellular location">
    <subcellularLocation>
        <location evidence="1">Cytoplasm</location>
    </subcellularLocation>
</comment>
<dbReference type="Pfam" id="PF07701">
    <property type="entry name" value="HNOBA"/>
    <property type="match status" value="1"/>
</dbReference>
<comment type="caution">
    <text evidence="9">The sequence shown here is derived from an EMBL/GenBank/DDBJ whole genome shotgun (WGS) entry which is preliminary data.</text>
</comment>
<name>A0AAW2HZB2_9NEOP</name>
<evidence type="ECO:0000256" key="1">
    <source>
        <dbReference type="ARBA" id="ARBA00004496"/>
    </source>
</evidence>
<dbReference type="PANTHER" id="PTHR45655">
    <property type="entry name" value="GUANYLATE CYCLASE SOLUBLE SUBUNIT BETA-2"/>
    <property type="match status" value="1"/>
</dbReference>
<dbReference type="EC" id="4.6.1.2" evidence="2"/>
<evidence type="ECO:0000256" key="4">
    <source>
        <dbReference type="ARBA" id="ARBA00022741"/>
    </source>
</evidence>
<keyword evidence="5" id="KW-0342">GTP-binding</keyword>
<evidence type="ECO:0000256" key="2">
    <source>
        <dbReference type="ARBA" id="ARBA00012202"/>
    </source>
</evidence>
<dbReference type="PROSITE" id="PS50125">
    <property type="entry name" value="GUANYLATE_CYCLASE_2"/>
    <property type="match status" value="1"/>
</dbReference>
<dbReference type="InterPro" id="IPR038158">
    <property type="entry name" value="H-NOX_domain_sf"/>
</dbReference>
<dbReference type="Gene3D" id="6.10.250.780">
    <property type="match status" value="1"/>
</dbReference>
<dbReference type="GO" id="GO:0004383">
    <property type="term" value="F:guanylate cyclase activity"/>
    <property type="evidence" value="ECO:0007669"/>
    <property type="project" value="UniProtKB-EC"/>
</dbReference>